<organism evidence="7 8">
    <name type="scientific">Blattamonas nauphoetae</name>
    <dbReference type="NCBI Taxonomy" id="2049346"/>
    <lineage>
        <taxon>Eukaryota</taxon>
        <taxon>Metamonada</taxon>
        <taxon>Preaxostyla</taxon>
        <taxon>Oxymonadida</taxon>
        <taxon>Blattamonas</taxon>
    </lineage>
</organism>
<accession>A0ABQ9Y144</accession>
<dbReference type="InterPro" id="IPR018902">
    <property type="entry name" value="CMI2A-C-like_dom"/>
</dbReference>
<dbReference type="PANTHER" id="PTHR22146:SF8">
    <property type="entry name" value="PROTEIN FAM166B"/>
    <property type="match status" value="1"/>
</dbReference>
<comment type="caution">
    <text evidence="7">The sequence shown here is derived from an EMBL/GenBank/DDBJ whole genome shotgun (WGS) entry which is preliminary data.</text>
</comment>
<comment type="similarity">
    <text evidence="5">Belongs to the CIMIP2 family.</text>
</comment>
<sequence length="158" mass="17768">MSQGNTMQKQSINEALGIPAQHKIPGYVGFVPGKSEVIGMRYGEATSQCMNQFEESQALERTKTRAFVRGKTDIPQIPDTPQNIQCSHKIPGYQGFVPRMQNHYWGHSFGRDCQAATEDFESSTICPRALYGGVKIPDSTTRSFQHDKHKTHPYTSKF</sequence>
<evidence type="ECO:0000313" key="8">
    <source>
        <dbReference type="Proteomes" id="UP001281761"/>
    </source>
</evidence>
<evidence type="ECO:0000256" key="4">
    <source>
        <dbReference type="ARBA" id="ARBA00023273"/>
    </source>
</evidence>
<proteinExistence type="inferred from homology"/>
<protein>
    <recommendedName>
        <fullName evidence="6">Ciliary microtubule inner protein 2A-C-like domain-containing protein</fullName>
    </recommendedName>
</protein>
<dbReference type="PANTHER" id="PTHR22146">
    <property type="entry name" value="CAT EYE SYNDROME CRITICAL REGION PROTEIN 6"/>
    <property type="match status" value="1"/>
</dbReference>
<keyword evidence="2" id="KW-0963">Cytoplasm</keyword>
<dbReference type="Proteomes" id="UP001281761">
    <property type="component" value="Unassembled WGS sequence"/>
</dbReference>
<dbReference type="EMBL" id="JARBJD010000046">
    <property type="protein sequence ID" value="KAK2957452.1"/>
    <property type="molecule type" value="Genomic_DNA"/>
</dbReference>
<evidence type="ECO:0000259" key="6">
    <source>
        <dbReference type="Pfam" id="PF10629"/>
    </source>
</evidence>
<keyword evidence="3" id="KW-0206">Cytoskeleton</keyword>
<evidence type="ECO:0000256" key="3">
    <source>
        <dbReference type="ARBA" id="ARBA00023212"/>
    </source>
</evidence>
<evidence type="ECO:0000313" key="7">
    <source>
        <dbReference type="EMBL" id="KAK2957452.1"/>
    </source>
</evidence>
<keyword evidence="4" id="KW-0966">Cell projection</keyword>
<name>A0ABQ9Y144_9EUKA</name>
<comment type="subcellular location">
    <subcellularLocation>
        <location evidence="1">Cytoplasm</location>
        <location evidence="1">Cytoskeleton</location>
        <location evidence="1">Cilium axoneme</location>
    </subcellularLocation>
</comment>
<feature type="domain" description="Ciliary microtubule inner protein 2A-C-like" evidence="6">
    <location>
        <begin position="22"/>
        <end position="81"/>
    </location>
</feature>
<evidence type="ECO:0000256" key="2">
    <source>
        <dbReference type="ARBA" id="ARBA00022490"/>
    </source>
</evidence>
<gene>
    <name evidence="7" type="ORF">BLNAU_7608</name>
</gene>
<evidence type="ECO:0000256" key="1">
    <source>
        <dbReference type="ARBA" id="ARBA00004430"/>
    </source>
</evidence>
<keyword evidence="8" id="KW-1185">Reference proteome</keyword>
<dbReference type="Pfam" id="PF10629">
    <property type="entry name" value="CMI2B-like"/>
    <property type="match status" value="1"/>
</dbReference>
<reference evidence="7 8" key="1">
    <citation type="journal article" date="2022" name="bioRxiv">
        <title>Genomics of Preaxostyla Flagellates Illuminates Evolutionary Transitions and the Path Towards Mitochondrial Loss.</title>
        <authorList>
            <person name="Novak L.V.F."/>
            <person name="Treitli S.C."/>
            <person name="Pyrih J."/>
            <person name="Halakuc P."/>
            <person name="Pipaliya S.V."/>
            <person name="Vacek V."/>
            <person name="Brzon O."/>
            <person name="Soukal P."/>
            <person name="Eme L."/>
            <person name="Dacks J.B."/>
            <person name="Karnkowska A."/>
            <person name="Elias M."/>
            <person name="Hampl V."/>
        </authorList>
    </citation>
    <scope>NUCLEOTIDE SEQUENCE [LARGE SCALE GENOMIC DNA]</scope>
    <source>
        <strain evidence="7">NAU3</strain>
        <tissue evidence="7">Gut</tissue>
    </source>
</reference>
<evidence type="ECO:0000256" key="5">
    <source>
        <dbReference type="ARBA" id="ARBA00035661"/>
    </source>
</evidence>